<dbReference type="OrthoDB" id="8612316at2"/>
<evidence type="ECO:0008006" key="4">
    <source>
        <dbReference type="Google" id="ProtNLM"/>
    </source>
</evidence>
<keyword evidence="3" id="KW-1185">Reference proteome</keyword>
<keyword evidence="1" id="KW-0472">Membrane</keyword>
<evidence type="ECO:0000313" key="2">
    <source>
        <dbReference type="EMBL" id="TJZ79098.1"/>
    </source>
</evidence>
<evidence type="ECO:0000256" key="1">
    <source>
        <dbReference type="SAM" id="Phobius"/>
    </source>
</evidence>
<accession>A0A4V5MS73</accession>
<keyword evidence="1" id="KW-1133">Transmembrane helix</keyword>
<protein>
    <recommendedName>
        <fullName evidence="4">RDD family protein</fullName>
    </recommendedName>
</protein>
<reference evidence="2 3" key="1">
    <citation type="submission" date="2019-04" db="EMBL/GenBank/DDBJ databases">
        <title>Chitiniphilus eburnea sp. nov., a novel chitinolytic bacterium isolated from aquaculture sludge.</title>
        <authorList>
            <person name="Sheng M."/>
        </authorList>
    </citation>
    <scope>NUCLEOTIDE SEQUENCE [LARGE SCALE GENOMIC DNA]</scope>
    <source>
        <strain evidence="2 3">HX-2-15</strain>
    </source>
</reference>
<feature type="transmembrane region" description="Helical" evidence="1">
    <location>
        <begin position="45"/>
        <end position="64"/>
    </location>
</feature>
<name>A0A4V5MS73_9NEIS</name>
<dbReference type="AlphaFoldDB" id="A0A4V5MS73"/>
<keyword evidence="1" id="KW-0812">Transmembrane</keyword>
<sequence length="89" mass="9658">MSAARPEEDRAVIPFELNPYAATEAVLDQSPEPQQLELASRLSRLAAAVVPAILLSLVPMGGLLDTTMIFRNNRRCLHDDLAGTMVVKA</sequence>
<gene>
    <name evidence="2" type="ORF">FAZ21_02085</name>
</gene>
<organism evidence="2 3">
    <name type="scientific">Chitiniphilus eburneus</name>
    <dbReference type="NCBI Taxonomy" id="2571148"/>
    <lineage>
        <taxon>Bacteria</taxon>
        <taxon>Pseudomonadati</taxon>
        <taxon>Pseudomonadota</taxon>
        <taxon>Betaproteobacteria</taxon>
        <taxon>Neisseriales</taxon>
        <taxon>Chitinibacteraceae</taxon>
        <taxon>Chitiniphilus</taxon>
    </lineage>
</organism>
<comment type="caution">
    <text evidence="2">The sequence shown here is derived from an EMBL/GenBank/DDBJ whole genome shotgun (WGS) entry which is preliminary data.</text>
</comment>
<dbReference type="Proteomes" id="UP000310016">
    <property type="component" value="Unassembled WGS sequence"/>
</dbReference>
<dbReference type="EMBL" id="SUMF01000001">
    <property type="protein sequence ID" value="TJZ79098.1"/>
    <property type="molecule type" value="Genomic_DNA"/>
</dbReference>
<proteinExistence type="predicted"/>
<evidence type="ECO:0000313" key="3">
    <source>
        <dbReference type="Proteomes" id="UP000310016"/>
    </source>
</evidence>
<dbReference type="RefSeq" id="WP_136771612.1">
    <property type="nucleotide sequence ID" value="NZ_CP156074.1"/>
</dbReference>